<name>A0A9D1KAK0_9FIRM</name>
<evidence type="ECO:0000256" key="7">
    <source>
        <dbReference type="RuleBase" id="RU363032"/>
    </source>
</evidence>
<feature type="transmembrane region" description="Helical" evidence="7">
    <location>
        <begin position="265"/>
        <end position="283"/>
    </location>
</feature>
<dbReference type="SUPFAM" id="SSF161098">
    <property type="entry name" value="MetI-like"/>
    <property type="match status" value="1"/>
</dbReference>
<dbReference type="PANTHER" id="PTHR43005">
    <property type="entry name" value="BLR7065 PROTEIN"/>
    <property type="match status" value="1"/>
</dbReference>
<reference evidence="9" key="1">
    <citation type="submission" date="2020-10" db="EMBL/GenBank/DDBJ databases">
        <authorList>
            <person name="Gilroy R."/>
        </authorList>
    </citation>
    <scope>NUCLEOTIDE SEQUENCE</scope>
    <source>
        <strain evidence="9">14508</strain>
    </source>
</reference>
<dbReference type="PROSITE" id="PS50928">
    <property type="entry name" value="ABC_TM1"/>
    <property type="match status" value="1"/>
</dbReference>
<keyword evidence="4 7" id="KW-0812">Transmembrane</keyword>
<comment type="similarity">
    <text evidence="7">Belongs to the binding-protein-dependent transport system permease family.</text>
</comment>
<feature type="transmembrane region" description="Helical" evidence="7">
    <location>
        <begin position="99"/>
        <end position="121"/>
    </location>
</feature>
<feature type="transmembrane region" description="Helical" evidence="7">
    <location>
        <begin position="215"/>
        <end position="235"/>
    </location>
</feature>
<dbReference type="GO" id="GO:0055085">
    <property type="term" value="P:transmembrane transport"/>
    <property type="evidence" value="ECO:0007669"/>
    <property type="project" value="InterPro"/>
</dbReference>
<keyword evidence="5 7" id="KW-1133">Transmembrane helix</keyword>
<feature type="transmembrane region" description="Helical" evidence="7">
    <location>
        <begin position="73"/>
        <end position="93"/>
    </location>
</feature>
<reference evidence="9" key="2">
    <citation type="journal article" date="2021" name="PeerJ">
        <title>Extensive microbial diversity within the chicken gut microbiome revealed by metagenomics and culture.</title>
        <authorList>
            <person name="Gilroy R."/>
            <person name="Ravi A."/>
            <person name="Getino M."/>
            <person name="Pursley I."/>
            <person name="Horton D.L."/>
            <person name="Alikhan N.F."/>
            <person name="Baker D."/>
            <person name="Gharbi K."/>
            <person name="Hall N."/>
            <person name="Watson M."/>
            <person name="Adriaenssens E.M."/>
            <person name="Foster-Nyarko E."/>
            <person name="Jarju S."/>
            <person name="Secka A."/>
            <person name="Antonio M."/>
            <person name="Oren A."/>
            <person name="Chaudhuri R.R."/>
            <person name="La Ragione R."/>
            <person name="Hildebrand F."/>
            <person name="Pallen M.J."/>
        </authorList>
    </citation>
    <scope>NUCLEOTIDE SEQUENCE</scope>
    <source>
        <strain evidence="9">14508</strain>
    </source>
</reference>
<dbReference type="Pfam" id="PF00528">
    <property type="entry name" value="BPD_transp_1"/>
    <property type="match status" value="1"/>
</dbReference>
<feature type="domain" description="ABC transmembrane type-1" evidence="8">
    <location>
        <begin position="67"/>
        <end position="286"/>
    </location>
</feature>
<feature type="transmembrane region" description="Helical" evidence="7">
    <location>
        <begin position="12"/>
        <end position="38"/>
    </location>
</feature>
<dbReference type="InterPro" id="IPR000515">
    <property type="entry name" value="MetI-like"/>
</dbReference>
<evidence type="ECO:0000256" key="3">
    <source>
        <dbReference type="ARBA" id="ARBA00022475"/>
    </source>
</evidence>
<organism evidence="9 10">
    <name type="scientific">Candidatus Caccosoma faecigallinarum</name>
    <dbReference type="NCBI Taxonomy" id="2840720"/>
    <lineage>
        <taxon>Bacteria</taxon>
        <taxon>Bacillati</taxon>
        <taxon>Bacillota</taxon>
        <taxon>Bacillota incertae sedis</taxon>
        <taxon>Candidatus Caccosoma</taxon>
    </lineage>
</organism>
<evidence type="ECO:0000256" key="2">
    <source>
        <dbReference type="ARBA" id="ARBA00022448"/>
    </source>
</evidence>
<feature type="transmembrane region" description="Helical" evidence="7">
    <location>
        <begin position="133"/>
        <end position="150"/>
    </location>
</feature>
<keyword evidence="6 7" id="KW-0472">Membrane</keyword>
<evidence type="ECO:0000313" key="10">
    <source>
        <dbReference type="Proteomes" id="UP000886893"/>
    </source>
</evidence>
<evidence type="ECO:0000256" key="4">
    <source>
        <dbReference type="ARBA" id="ARBA00022692"/>
    </source>
</evidence>
<keyword evidence="3" id="KW-1003">Cell membrane</keyword>
<dbReference type="GO" id="GO:0005886">
    <property type="term" value="C:plasma membrane"/>
    <property type="evidence" value="ECO:0007669"/>
    <property type="project" value="UniProtKB-SubCell"/>
</dbReference>
<evidence type="ECO:0000256" key="1">
    <source>
        <dbReference type="ARBA" id="ARBA00004651"/>
    </source>
</evidence>
<evidence type="ECO:0000256" key="6">
    <source>
        <dbReference type="ARBA" id="ARBA00023136"/>
    </source>
</evidence>
<gene>
    <name evidence="9" type="ORF">IAD04_04910</name>
</gene>
<dbReference type="PANTHER" id="PTHR43005:SF1">
    <property type="entry name" value="SPERMIDINE_PUTRESCINE TRANSPORT SYSTEM PERMEASE PROTEIN"/>
    <property type="match status" value="1"/>
</dbReference>
<proteinExistence type="inferred from homology"/>
<evidence type="ECO:0000259" key="8">
    <source>
        <dbReference type="PROSITE" id="PS50928"/>
    </source>
</evidence>
<dbReference type="Proteomes" id="UP000886893">
    <property type="component" value="Unassembled WGS sequence"/>
</dbReference>
<evidence type="ECO:0000313" key="9">
    <source>
        <dbReference type="EMBL" id="HIT17693.1"/>
    </source>
</evidence>
<protein>
    <submittedName>
        <fullName evidence="9">Sugar ABC transporter permease</fullName>
    </submittedName>
</protein>
<dbReference type="CDD" id="cd06261">
    <property type="entry name" value="TM_PBP2"/>
    <property type="match status" value="1"/>
</dbReference>
<dbReference type="InterPro" id="IPR035906">
    <property type="entry name" value="MetI-like_sf"/>
</dbReference>
<comment type="caution">
    <text evidence="9">The sequence shown here is derived from an EMBL/GenBank/DDBJ whole genome shotgun (WGS) entry which is preliminary data.</text>
</comment>
<evidence type="ECO:0000256" key="5">
    <source>
        <dbReference type="ARBA" id="ARBA00022989"/>
    </source>
</evidence>
<keyword evidence="2 7" id="KW-0813">Transport</keyword>
<sequence>MNGSAWSAFWLILPFASLFVIFIAIPVFVSALLSLTYYNAIDTPRFIGLQNYIDMFTRDREFMMYVIPQTLKFAIIVGPGGYILSFIIAWMLAQLPRGIRTVLALIVYTPSLAGSVFIGVIWKSVFSGDQFGYLNAFLMNLGIINAPIAWLTSPQYLLTITIFVALWSSFGIGFLSILASLCNLDQELFEAAHIDGIKNRFQETIYVTIPQMKGAMFFSAIMSITGAMSSGTLAVDLSGSNPTPQNSAQTILPHMNDYAFIRNELGYASALSVVLLLFVLVFSKIASKLFAEKD</sequence>
<dbReference type="EMBL" id="DVKI01000152">
    <property type="protein sequence ID" value="HIT17693.1"/>
    <property type="molecule type" value="Genomic_DNA"/>
</dbReference>
<dbReference type="Gene3D" id="1.10.3720.10">
    <property type="entry name" value="MetI-like"/>
    <property type="match status" value="1"/>
</dbReference>
<comment type="subcellular location">
    <subcellularLocation>
        <location evidence="1 7">Cell membrane</location>
        <topology evidence="1 7">Multi-pass membrane protein</topology>
    </subcellularLocation>
</comment>
<dbReference type="AlphaFoldDB" id="A0A9D1KAK0"/>
<feature type="transmembrane region" description="Helical" evidence="7">
    <location>
        <begin position="156"/>
        <end position="179"/>
    </location>
</feature>
<accession>A0A9D1KAK0</accession>